<proteinExistence type="inferred from homology"/>
<dbReference type="GO" id="GO:0006261">
    <property type="term" value="P:DNA-templated DNA replication"/>
    <property type="evidence" value="ECO:0007669"/>
    <property type="project" value="TreeGrafter"/>
</dbReference>
<feature type="domain" description="DNA polymerase III delta N-terminal" evidence="9">
    <location>
        <begin position="59"/>
        <end position="194"/>
    </location>
</feature>
<dbReference type="InterPro" id="IPR008921">
    <property type="entry name" value="DNA_pol3_clamp-load_cplx_C"/>
</dbReference>
<dbReference type="Pfam" id="PF21694">
    <property type="entry name" value="DNA_pol3_delta_C"/>
    <property type="match status" value="1"/>
</dbReference>
<organism evidence="11 12">
    <name type="scientific">Caldinitratiruptor microaerophilus</name>
    <dbReference type="NCBI Taxonomy" id="671077"/>
    <lineage>
        <taxon>Bacteria</taxon>
        <taxon>Bacillati</taxon>
        <taxon>Bacillota</taxon>
        <taxon>Clostridia</taxon>
        <taxon>Eubacteriales</taxon>
        <taxon>Symbiobacteriaceae</taxon>
        <taxon>Caldinitratiruptor</taxon>
    </lineage>
</organism>
<evidence type="ECO:0000256" key="1">
    <source>
        <dbReference type="ARBA" id="ARBA00012417"/>
    </source>
</evidence>
<dbReference type="Pfam" id="PF06144">
    <property type="entry name" value="DNA_pol3_delta"/>
    <property type="match status" value="1"/>
</dbReference>
<protein>
    <recommendedName>
        <fullName evidence="2">DNA polymerase III subunit delta</fullName>
        <ecNumber evidence="1">2.7.7.7</ecNumber>
    </recommendedName>
</protein>
<evidence type="ECO:0000256" key="6">
    <source>
        <dbReference type="ARBA" id="ARBA00022932"/>
    </source>
</evidence>
<name>A0AA35CPB1_9FIRM</name>
<keyword evidence="4" id="KW-0548">Nucleotidyltransferase</keyword>
<keyword evidence="12" id="KW-1185">Reference proteome</keyword>
<dbReference type="Gene3D" id="3.40.50.300">
    <property type="entry name" value="P-loop containing nucleotide triphosphate hydrolases"/>
    <property type="match status" value="1"/>
</dbReference>
<dbReference type="EMBL" id="AP025628">
    <property type="protein sequence ID" value="BDG61452.1"/>
    <property type="molecule type" value="Genomic_DNA"/>
</dbReference>
<dbReference type="PANTHER" id="PTHR34388:SF1">
    <property type="entry name" value="DNA POLYMERASE III SUBUNIT DELTA"/>
    <property type="match status" value="1"/>
</dbReference>
<dbReference type="AlphaFoldDB" id="A0AA35CPB1"/>
<keyword evidence="3" id="KW-0808">Transferase</keyword>
<dbReference type="NCBIfam" id="TIGR01128">
    <property type="entry name" value="holA"/>
    <property type="match status" value="1"/>
</dbReference>
<dbReference type="KEGG" id="cmic:caldi_25420"/>
<dbReference type="EC" id="2.7.7.7" evidence="1"/>
<reference evidence="11" key="1">
    <citation type="submission" date="2022-03" db="EMBL/GenBank/DDBJ databases">
        <title>Complete genome sequence of Caldinitratiruptor microaerophilus.</title>
        <authorList>
            <person name="Mukaiyama R."/>
            <person name="Nishiyama T."/>
            <person name="Ueda K."/>
        </authorList>
    </citation>
    <scope>NUCLEOTIDE SEQUENCE</scope>
    <source>
        <strain evidence="11">JCM 16183</strain>
    </source>
</reference>
<dbReference type="GO" id="GO:0003677">
    <property type="term" value="F:DNA binding"/>
    <property type="evidence" value="ECO:0007669"/>
    <property type="project" value="InterPro"/>
</dbReference>
<evidence type="ECO:0000313" key="11">
    <source>
        <dbReference type="EMBL" id="BDG61452.1"/>
    </source>
</evidence>
<evidence type="ECO:0000259" key="10">
    <source>
        <dbReference type="Pfam" id="PF21694"/>
    </source>
</evidence>
<evidence type="ECO:0000256" key="7">
    <source>
        <dbReference type="ARBA" id="ARBA00034754"/>
    </source>
</evidence>
<evidence type="ECO:0000259" key="9">
    <source>
        <dbReference type="Pfam" id="PF06144"/>
    </source>
</evidence>
<accession>A0AA35CPB1</accession>
<feature type="domain" description="DNA polymerase III delta subunit-like C-terminal" evidence="10">
    <location>
        <begin position="269"/>
        <end position="385"/>
    </location>
</feature>
<evidence type="ECO:0000256" key="5">
    <source>
        <dbReference type="ARBA" id="ARBA00022705"/>
    </source>
</evidence>
<comment type="similarity">
    <text evidence="7">Belongs to the DNA polymerase HolA subunit family.</text>
</comment>
<comment type="catalytic activity">
    <reaction evidence="8">
        <text>DNA(n) + a 2'-deoxyribonucleoside 5'-triphosphate = DNA(n+1) + diphosphate</text>
        <dbReference type="Rhea" id="RHEA:22508"/>
        <dbReference type="Rhea" id="RHEA-COMP:17339"/>
        <dbReference type="Rhea" id="RHEA-COMP:17340"/>
        <dbReference type="ChEBI" id="CHEBI:33019"/>
        <dbReference type="ChEBI" id="CHEBI:61560"/>
        <dbReference type="ChEBI" id="CHEBI:173112"/>
        <dbReference type="EC" id="2.7.7.7"/>
    </reaction>
</comment>
<dbReference type="Proteomes" id="UP001163687">
    <property type="component" value="Chromosome"/>
</dbReference>
<dbReference type="GO" id="GO:0003887">
    <property type="term" value="F:DNA-directed DNA polymerase activity"/>
    <property type="evidence" value="ECO:0007669"/>
    <property type="project" value="UniProtKB-KW"/>
</dbReference>
<keyword evidence="6" id="KW-0239">DNA-directed DNA polymerase</keyword>
<keyword evidence="5" id="KW-0235">DNA replication</keyword>
<evidence type="ECO:0000256" key="4">
    <source>
        <dbReference type="ARBA" id="ARBA00022695"/>
    </source>
</evidence>
<evidence type="ECO:0000256" key="2">
    <source>
        <dbReference type="ARBA" id="ARBA00017703"/>
    </source>
</evidence>
<evidence type="ECO:0000313" key="12">
    <source>
        <dbReference type="Proteomes" id="UP001163687"/>
    </source>
</evidence>
<dbReference type="InterPro" id="IPR005790">
    <property type="entry name" value="DNA_polIII_delta"/>
</dbReference>
<dbReference type="SUPFAM" id="SSF52540">
    <property type="entry name" value="P-loop containing nucleoside triphosphate hydrolases"/>
    <property type="match status" value="1"/>
</dbReference>
<sequence>MVQRFTAKRSGSCGRAPLQEERRCGVELNSRRGRARREVRCMRQPEALRRLQEEVASLYLVHGTDAYQVAEFLAALRTRLVPPGTEAFNESLVEPGPDQVRQGVLLARTPPLLSDRRLVVLKECRLLGPGRAGGDAGPEDGEDRDRASGEAERLLEYLAAPAPFSCLVLHAPGDIDRRRRLTRSLLEKAVEVECSPLSQDQALSWLEAKSAALGKRLDREAAQALLEKIGTDLHALSAELEKLVLYVGAAERIDTRAVLALVPGTAQVQIFDLVDAVAEGRLGQAEALLQRMLASGEAPLRLLATLASHFRRLLEARSLRERGLSPAAIARQKGQHPRYWEKLDRQARRLRREQLQFALEVLLEADLQLKSGADGQLVLETLLFDLVGAA</sequence>
<dbReference type="SUPFAM" id="SSF48019">
    <property type="entry name" value="post-AAA+ oligomerization domain-like"/>
    <property type="match status" value="1"/>
</dbReference>
<dbReference type="PANTHER" id="PTHR34388">
    <property type="entry name" value="DNA POLYMERASE III SUBUNIT DELTA"/>
    <property type="match status" value="1"/>
</dbReference>
<dbReference type="InterPro" id="IPR010372">
    <property type="entry name" value="DNA_pol3_delta_N"/>
</dbReference>
<dbReference type="InterPro" id="IPR027417">
    <property type="entry name" value="P-loop_NTPase"/>
</dbReference>
<evidence type="ECO:0000256" key="8">
    <source>
        <dbReference type="ARBA" id="ARBA00049244"/>
    </source>
</evidence>
<evidence type="ECO:0000256" key="3">
    <source>
        <dbReference type="ARBA" id="ARBA00022679"/>
    </source>
</evidence>
<dbReference type="GO" id="GO:0009360">
    <property type="term" value="C:DNA polymerase III complex"/>
    <property type="evidence" value="ECO:0007669"/>
    <property type="project" value="InterPro"/>
</dbReference>
<gene>
    <name evidence="11" type="ORF">caldi_25420</name>
</gene>
<dbReference type="Gene3D" id="1.10.8.60">
    <property type="match status" value="1"/>
</dbReference>
<dbReference type="InterPro" id="IPR048466">
    <property type="entry name" value="DNA_pol3_delta-like_C"/>
</dbReference>
<dbReference type="Gene3D" id="1.20.272.10">
    <property type="match status" value="1"/>
</dbReference>